<dbReference type="Proteomes" id="UP000054560">
    <property type="component" value="Unassembled WGS sequence"/>
</dbReference>
<gene>
    <name evidence="14" type="ORF">SARC_01318</name>
</gene>
<dbReference type="PANTHER" id="PTHR45418:SF1">
    <property type="entry name" value="CANCER_TESTIS ANTIGEN 55"/>
    <property type="match status" value="1"/>
</dbReference>
<dbReference type="EMBL" id="KQ241647">
    <property type="protein sequence ID" value="KNC86545.1"/>
    <property type="molecule type" value="Genomic_DNA"/>
</dbReference>
<dbReference type="GO" id="GO:0005524">
    <property type="term" value="F:ATP binding"/>
    <property type="evidence" value="ECO:0007669"/>
    <property type="project" value="UniProtKB-KW"/>
</dbReference>
<evidence type="ECO:0000313" key="14">
    <source>
        <dbReference type="EMBL" id="KNC86545.1"/>
    </source>
</evidence>
<dbReference type="STRING" id="667725.A0A0L0GC24"/>
<evidence type="ECO:0000256" key="3">
    <source>
        <dbReference type="ARBA" id="ARBA00012552"/>
    </source>
</evidence>
<dbReference type="InterPro" id="IPR041679">
    <property type="entry name" value="DNA2/NAM7-like_C"/>
</dbReference>
<dbReference type="OrthoDB" id="6513042at2759"/>
<dbReference type="Pfam" id="PF21634">
    <property type="entry name" value="MOV-10_beta-barrel"/>
    <property type="match status" value="1"/>
</dbReference>
<protein>
    <recommendedName>
        <fullName evidence="3">RNA helicase</fullName>
        <ecNumber evidence="3">3.6.4.13</ecNumber>
    </recommendedName>
</protein>
<feature type="region of interest" description="Disordered" evidence="10">
    <location>
        <begin position="602"/>
        <end position="627"/>
    </location>
</feature>
<feature type="compositionally biased region" description="Basic and acidic residues" evidence="10">
    <location>
        <begin position="610"/>
        <end position="627"/>
    </location>
</feature>
<evidence type="ECO:0000256" key="2">
    <source>
        <dbReference type="ARBA" id="ARBA00005601"/>
    </source>
</evidence>
<reference evidence="14 15" key="1">
    <citation type="submission" date="2011-02" db="EMBL/GenBank/DDBJ databases">
        <title>The Genome Sequence of Sphaeroforma arctica JP610.</title>
        <authorList>
            <consortium name="The Broad Institute Genome Sequencing Platform"/>
            <person name="Russ C."/>
            <person name="Cuomo C."/>
            <person name="Young S.K."/>
            <person name="Zeng Q."/>
            <person name="Gargeya S."/>
            <person name="Alvarado L."/>
            <person name="Berlin A."/>
            <person name="Chapman S.B."/>
            <person name="Chen Z."/>
            <person name="Freedman E."/>
            <person name="Gellesch M."/>
            <person name="Goldberg J."/>
            <person name="Griggs A."/>
            <person name="Gujja S."/>
            <person name="Heilman E."/>
            <person name="Heiman D."/>
            <person name="Howarth C."/>
            <person name="Mehta T."/>
            <person name="Neiman D."/>
            <person name="Pearson M."/>
            <person name="Roberts A."/>
            <person name="Saif S."/>
            <person name="Shea T."/>
            <person name="Shenoy N."/>
            <person name="Sisk P."/>
            <person name="Stolte C."/>
            <person name="Sykes S."/>
            <person name="White J."/>
            <person name="Yandava C."/>
            <person name="Burger G."/>
            <person name="Gray M.W."/>
            <person name="Holland P.W.H."/>
            <person name="King N."/>
            <person name="Lang F.B.F."/>
            <person name="Roger A.J."/>
            <person name="Ruiz-Trillo I."/>
            <person name="Haas B."/>
            <person name="Nusbaum C."/>
            <person name="Birren B."/>
        </authorList>
    </citation>
    <scope>NUCLEOTIDE SEQUENCE [LARGE SCALE GENOMIC DNA]</scope>
    <source>
        <strain evidence="14 15">JP610</strain>
    </source>
</reference>
<comment type="subcellular location">
    <subcellularLocation>
        <location evidence="1">Cytoplasm</location>
    </subcellularLocation>
</comment>
<evidence type="ECO:0000259" key="13">
    <source>
        <dbReference type="Pfam" id="PF21634"/>
    </source>
</evidence>
<keyword evidence="4" id="KW-0963">Cytoplasm</keyword>
<keyword evidence="5" id="KW-0547">Nucleotide-binding</keyword>
<dbReference type="eggNOG" id="KOG1804">
    <property type="taxonomic scope" value="Eukaryota"/>
</dbReference>
<evidence type="ECO:0000256" key="5">
    <source>
        <dbReference type="ARBA" id="ARBA00022741"/>
    </source>
</evidence>
<dbReference type="GO" id="GO:0003724">
    <property type="term" value="F:RNA helicase activity"/>
    <property type="evidence" value="ECO:0007669"/>
    <property type="project" value="UniProtKB-EC"/>
</dbReference>
<comment type="similarity">
    <text evidence="2">Belongs to the DNA2/NAM7 helicase family. SDE3 subfamily.</text>
</comment>
<keyword evidence="7" id="KW-0347">Helicase</keyword>
<dbReference type="Gene3D" id="3.40.50.300">
    <property type="entry name" value="P-loop containing nucleotide triphosphate hydrolases"/>
    <property type="match status" value="2"/>
</dbReference>
<dbReference type="InterPro" id="IPR041677">
    <property type="entry name" value="DNA2/NAM7_AAA_11"/>
</dbReference>
<dbReference type="Pfam" id="PF13087">
    <property type="entry name" value="AAA_12"/>
    <property type="match status" value="1"/>
</dbReference>
<keyword evidence="8" id="KW-0067">ATP-binding</keyword>
<evidence type="ECO:0000259" key="11">
    <source>
        <dbReference type="Pfam" id="PF13086"/>
    </source>
</evidence>
<accession>A0A0L0GC24</accession>
<dbReference type="PANTHER" id="PTHR45418">
    <property type="entry name" value="CANCER/TESTIS ANTIGEN 55"/>
    <property type="match status" value="1"/>
</dbReference>
<dbReference type="GeneID" id="25901822"/>
<evidence type="ECO:0000256" key="10">
    <source>
        <dbReference type="SAM" id="MobiDB-lite"/>
    </source>
</evidence>
<dbReference type="SUPFAM" id="SSF52540">
    <property type="entry name" value="P-loop containing nucleoside triphosphate hydrolases"/>
    <property type="match status" value="1"/>
</dbReference>
<dbReference type="InterPro" id="IPR027417">
    <property type="entry name" value="P-loop_NTPase"/>
</dbReference>
<dbReference type="InterPro" id="IPR047187">
    <property type="entry name" value="SF1_C_Upf1"/>
</dbReference>
<feature type="domain" description="Helicase MOV-10-like beta-barrel" evidence="13">
    <location>
        <begin position="2"/>
        <end position="59"/>
    </location>
</feature>
<dbReference type="EC" id="3.6.4.13" evidence="3"/>
<feature type="domain" description="DNA2/NAM7 helicase helicase" evidence="11">
    <location>
        <begin position="113"/>
        <end position="191"/>
    </location>
</feature>
<feature type="domain" description="DNA2/NAM7 helicase-like C-terminal" evidence="12">
    <location>
        <begin position="371"/>
        <end position="537"/>
    </location>
</feature>
<evidence type="ECO:0000313" key="15">
    <source>
        <dbReference type="Proteomes" id="UP000054560"/>
    </source>
</evidence>
<keyword evidence="15" id="KW-1185">Reference proteome</keyword>
<organism evidence="14 15">
    <name type="scientific">Sphaeroforma arctica JP610</name>
    <dbReference type="NCBI Taxonomy" id="667725"/>
    <lineage>
        <taxon>Eukaryota</taxon>
        <taxon>Ichthyosporea</taxon>
        <taxon>Ichthyophonida</taxon>
        <taxon>Sphaeroforma</taxon>
    </lineage>
</organism>
<name>A0A0L0GC24_9EUKA</name>
<dbReference type="Pfam" id="PF13086">
    <property type="entry name" value="AAA_11"/>
    <property type="match status" value="1"/>
</dbReference>
<evidence type="ECO:0000259" key="12">
    <source>
        <dbReference type="Pfam" id="PF13087"/>
    </source>
</evidence>
<proteinExistence type="inferred from homology"/>
<dbReference type="GO" id="GO:0005737">
    <property type="term" value="C:cytoplasm"/>
    <property type="evidence" value="ECO:0007669"/>
    <property type="project" value="UniProtKB-SubCell"/>
</dbReference>
<evidence type="ECO:0000256" key="1">
    <source>
        <dbReference type="ARBA" id="ARBA00004496"/>
    </source>
</evidence>
<evidence type="ECO:0000256" key="4">
    <source>
        <dbReference type="ARBA" id="ARBA00022490"/>
    </source>
</evidence>
<dbReference type="RefSeq" id="XP_014160447.1">
    <property type="nucleotide sequence ID" value="XM_014304972.1"/>
</dbReference>
<evidence type="ECO:0000256" key="7">
    <source>
        <dbReference type="ARBA" id="ARBA00022806"/>
    </source>
</evidence>
<dbReference type="CDD" id="cd18808">
    <property type="entry name" value="SF1_C_Upf1"/>
    <property type="match status" value="1"/>
</dbReference>
<dbReference type="GO" id="GO:0016787">
    <property type="term" value="F:hydrolase activity"/>
    <property type="evidence" value="ECO:0007669"/>
    <property type="project" value="UniProtKB-KW"/>
</dbReference>
<dbReference type="InterPro" id="IPR049080">
    <property type="entry name" value="MOV-10-like_beta-barrel"/>
</dbReference>
<evidence type="ECO:0000256" key="9">
    <source>
        <dbReference type="ARBA" id="ARBA00047984"/>
    </source>
</evidence>
<evidence type="ECO:0000256" key="8">
    <source>
        <dbReference type="ARBA" id="ARBA00022840"/>
    </source>
</evidence>
<keyword evidence="6" id="KW-0378">Hydrolase</keyword>
<dbReference type="AlphaFoldDB" id="A0A0L0GC24"/>
<evidence type="ECO:0000256" key="6">
    <source>
        <dbReference type="ARBA" id="ARBA00022801"/>
    </source>
</evidence>
<sequence length="627" mass="69510">MPGLAENTPSVLRGDIVQVLFAGKVDEGRVMQVHLEDIDIDMFKMANLCLTGAKVDVRFVAGRGVVRLGYQGVTKANNIPYLIFPLPELADDDEYGSTPPIEASDDSYFINRNLNEPQKAAVCSILRGRCRLSPMIVFGPPGTGKTTTLVEAILQLAKGTATTEPRRVLVTAPTNVACDVITERLAALNKSQLFRHMAFTRNPKAVSAVVGGYCHYRPDGAGYEPRSLRDLQSYTVVVASLMTAAKMFNYGFERGQATEPDLLAPLSTLADRYTTVVLAGDPLQLGPVLHSYEASEYGLSVSMLERLMRLPQYSKRKATVERESSTQPWGTCACATDVEYECNPEGISIAEPYSEEDSALSPIHNSPAQTHKLFYDNELIAKASKAESAAFVDWEWLPNKQVPPIFHGVAGKDRREADSPSWFNADECMVVLDYVKKILDTKKNRTQPHQIGIITPYAKQRQKLERLLRTRNLQKVRVGTTEMFQGQECRVIIISCTRSSKDYIMSDQKYKIGFLANPKRFNVATSRAKALLIVVGNPFVLACDPHWGTLLHDSVSKKAYTVVPYNFPTKVKESSVQNDPITEADDLATRLRKLWLTPKVGEAAGDADPDVERDRVEETGISAPREE</sequence>
<comment type="catalytic activity">
    <reaction evidence="9">
        <text>ATP + H2O = ADP + phosphate + H(+)</text>
        <dbReference type="Rhea" id="RHEA:13065"/>
        <dbReference type="ChEBI" id="CHEBI:15377"/>
        <dbReference type="ChEBI" id="CHEBI:15378"/>
        <dbReference type="ChEBI" id="CHEBI:30616"/>
        <dbReference type="ChEBI" id="CHEBI:43474"/>
        <dbReference type="ChEBI" id="CHEBI:456216"/>
        <dbReference type="EC" id="3.6.4.13"/>
    </reaction>
</comment>